<evidence type="ECO:0000313" key="3">
    <source>
        <dbReference type="Proteomes" id="UP001597013"/>
    </source>
</evidence>
<proteinExistence type="predicted"/>
<reference evidence="3" key="1">
    <citation type="journal article" date="2019" name="Int. J. Syst. Evol. Microbiol.">
        <title>The Global Catalogue of Microorganisms (GCM) 10K type strain sequencing project: providing services to taxonomists for standard genome sequencing and annotation.</title>
        <authorList>
            <consortium name="The Broad Institute Genomics Platform"/>
            <consortium name="The Broad Institute Genome Sequencing Center for Infectious Disease"/>
            <person name="Wu L."/>
            <person name="Ma J."/>
        </authorList>
    </citation>
    <scope>NUCLEOTIDE SEQUENCE [LARGE SCALE GENOMIC DNA]</scope>
    <source>
        <strain evidence="3">CCUG 62215</strain>
    </source>
</reference>
<dbReference type="Proteomes" id="UP001597013">
    <property type="component" value="Unassembled WGS sequence"/>
</dbReference>
<evidence type="ECO:0000256" key="1">
    <source>
        <dbReference type="SAM" id="SignalP"/>
    </source>
</evidence>
<protein>
    <submittedName>
        <fullName evidence="2">Uncharacterized protein</fullName>
    </submittedName>
</protein>
<dbReference type="EMBL" id="JBHTJL010000009">
    <property type="protein sequence ID" value="MFD1063175.1"/>
    <property type="molecule type" value="Genomic_DNA"/>
</dbReference>
<keyword evidence="3" id="KW-1185">Reference proteome</keyword>
<comment type="caution">
    <text evidence="2">The sequence shown here is derived from an EMBL/GenBank/DDBJ whole genome shotgun (WGS) entry which is preliminary data.</text>
</comment>
<keyword evidence="1" id="KW-0732">Signal</keyword>
<name>A0ABW3N9A1_9FLAO</name>
<organism evidence="2 3">
    <name type="scientific">Winogradskyella litorisediminis</name>
    <dbReference type="NCBI Taxonomy" id="1156618"/>
    <lineage>
        <taxon>Bacteria</taxon>
        <taxon>Pseudomonadati</taxon>
        <taxon>Bacteroidota</taxon>
        <taxon>Flavobacteriia</taxon>
        <taxon>Flavobacteriales</taxon>
        <taxon>Flavobacteriaceae</taxon>
        <taxon>Winogradskyella</taxon>
    </lineage>
</organism>
<evidence type="ECO:0000313" key="2">
    <source>
        <dbReference type="EMBL" id="MFD1063175.1"/>
    </source>
</evidence>
<accession>A0ABW3N9A1</accession>
<feature type="chain" id="PRO_5047187031" evidence="1">
    <location>
        <begin position="19"/>
        <end position="287"/>
    </location>
</feature>
<feature type="signal peptide" evidence="1">
    <location>
        <begin position="1"/>
        <end position="18"/>
    </location>
</feature>
<dbReference type="RefSeq" id="WP_386129691.1">
    <property type="nucleotide sequence ID" value="NZ_JBHTJL010000009.1"/>
</dbReference>
<sequence length="287" mass="33004">MKTFLKLSIYLFTLFSFAQTSFFETLNSHGADAEYLNFGQVYINDDGKQQVNSGKPQKTTIDLNEFMGLPAGIKVFSHFEGKEPIRRYNYDATKETVIDFIGFPNTSMLHHGGYNRGFVAIDNYVFFLEGISKDKLDFREISRAYVLVGTKNASSETKKKKKKKFGKFLGKLKDATINQGRTNTNAQPEGPEYDALMSHDVREMIKSYLKTMKAKQDTYELTEKDKADLATIKNAGKDYDKMVQDKNNAYWNSAEGQEVLRRRRKANAHMETCQKHKEVCGSAWHWW</sequence>
<gene>
    <name evidence="2" type="ORF">ACFQ1Q_07940</name>
</gene>